<accession>A0A1G7M8I1</accession>
<protein>
    <recommendedName>
        <fullName evidence="3">DUF3253 domain-containing protein</fullName>
    </recommendedName>
</protein>
<organism evidence="1 2">
    <name type="scientific">Sphingomonas carotinifaciens</name>
    <dbReference type="NCBI Taxonomy" id="1166323"/>
    <lineage>
        <taxon>Bacteria</taxon>
        <taxon>Pseudomonadati</taxon>
        <taxon>Pseudomonadota</taxon>
        <taxon>Alphaproteobacteria</taxon>
        <taxon>Sphingomonadales</taxon>
        <taxon>Sphingomonadaceae</taxon>
        <taxon>Sphingomonas</taxon>
    </lineage>
</organism>
<dbReference type="InterPro" id="IPR036390">
    <property type="entry name" value="WH_DNA-bd_sf"/>
</dbReference>
<keyword evidence="2" id="KW-1185">Reference proteome</keyword>
<sequence length="83" mass="8706">MAIGPADAQEATLRLLSTRSATATICPSEVARMLAGDGGDWRAMMPVVHDGVDGLVAAGTIRLSWKAVPMARRAGPYRIGWVG</sequence>
<dbReference type="EMBL" id="FNBI01000004">
    <property type="protein sequence ID" value="SDF58015.1"/>
    <property type="molecule type" value="Genomic_DNA"/>
</dbReference>
<evidence type="ECO:0008006" key="3">
    <source>
        <dbReference type="Google" id="ProtNLM"/>
    </source>
</evidence>
<reference evidence="1 2" key="1">
    <citation type="submission" date="2016-10" db="EMBL/GenBank/DDBJ databases">
        <authorList>
            <person name="Varghese N."/>
            <person name="Submissions S."/>
        </authorList>
    </citation>
    <scope>NUCLEOTIDE SEQUENCE [LARGE SCALE GENOMIC DNA]</scope>
    <source>
        <strain evidence="1 2">S7-754</strain>
    </source>
</reference>
<dbReference type="InterPro" id="IPR021660">
    <property type="entry name" value="DUF3253"/>
</dbReference>
<gene>
    <name evidence="1" type="ORF">SAMN05216557_104105</name>
</gene>
<dbReference type="AlphaFoldDB" id="A0A1G7M8I1"/>
<proteinExistence type="predicted"/>
<name>A0A1G7M8I1_9SPHN</name>
<evidence type="ECO:0000313" key="1">
    <source>
        <dbReference type="EMBL" id="SDF58015.1"/>
    </source>
</evidence>
<dbReference type="Pfam" id="PF11625">
    <property type="entry name" value="DUF3253"/>
    <property type="match status" value="1"/>
</dbReference>
<evidence type="ECO:0000313" key="2">
    <source>
        <dbReference type="Proteomes" id="UP000323502"/>
    </source>
</evidence>
<dbReference type="Proteomes" id="UP000323502">
    <property type="component" value="Unassembled WGS sequence"/>
</dbReference>
<dbReference type="Gene3D" id="1.10.10.10">
    <property type="entry name" value="Winged helix-like DNA-binding domain superfamily/Winged helix DNA-binding domain"/>
    <property type="match status" value="1"/>
</dbReference>
<dbReference type="RefSeq" id="WP_235904034.1">
    <property type="nucleotide sequence ID" value="NZ_FNBI01000004.1"/>
</dbReference>
<dbReference type="SUPFAM" id="SSF46785">
    <property type="entry name" value="Winged helix' DNA-binding domain"/>
    <property type="match status" value="1"/>
</dbReference>
<dbReference type="InterPro" id="IPR036388">
    <property type="entry name" value="WH-like_DNA-bd_sf"/>
</dbReference>